<dbReference type="EMBL" id="ML213604">
    <property type="protein sequence ID" value="TFK38135.1"/>
    <property type="molecule type" value="Genomic_DNA"/>
</dbReference>
<dbReference type="AlphaFoldDB" id="A0A5C3LZK4"/>
<proteinExistence type="predicted"/>
<keyword evidence="6" id="KW-1185">Reference proteome</keyword>
<keyword evidence="2" id="KW-0539">Nucleus</keyword>
<feature type="region of interest" description="Disordered" evidence="3">
    <location>
        <begin position="378"/>
        <end position="431"/>
    </location>
</feature>
<protein>
    <submittedName>
        <fullName evidence="5">Nuclear pore complex assembly-domain-containing protein</fullName>
    </submittedName>
</protein>
<dbReference type="InterPro" id="IPR025151">
    <property type="entry name" value="ELYS_dom"/>
</dbReference>
<evidence type="ECO:0000313" key="5">
    <source>
        <dbReference type="EMBL" id="TFK38135.1"/>
    </source>
</evidence>
<feature type="compositionally biased region" description="Low complexity" evidence="3">
    <location>
        <begin position="647"/>
        <end position="664"/>
    </location>
</feature>
<dbReference type="OrthoDB" id="20729at2759"/>
<dbReference type="GO" id="GO:0005634">
    <property type="term" value="C:nucleus"/>
    <property type="evidence" value="ECO:0007669"/>
    <property type="project" value="UniProtKB-SubCell"/>
</dbReference>
<evidence type="ECO:0000256" key="1">
    <source>
        <dbReference type="ARBA" id="ARBA00004123"/>
    </source>
</evidence>
<sequence length="766" mass="84189">MLTLQTFSLTTMTTMDVDAEHHTRKSPFIHYFDISNNFPWREPRPEEIERRRALLGDVLIYDILLSSGGIKDPDLLYPPRDETSLQRLLQAIEGSHYDALKKDCLVYFLLKWHQDGREDRFQEQRSIPPQFAALATAYWHLDSGINVARAVSLLSDARLNRDYASKILQAISLSPQPEPLIRKYIRTAQPPLTEPVDLDIYTVSLADSSLLEAWQFQRTFIETQETRPRLFKKILEWCLTPSPRPTALTQLLALPLSNFEQSLLHLYALEPPAEISASAIAVLQDLVCVRLIQGGKYAEVIKIDRQFSSSTPGGKNTKQAQDRRKMVQDLYTALPDVERALIDAELESLSTPPITTLPSQNVTTNGDVSMSQSWEDVRPDIPSAANQPIASTSSPFRDGPRTSFVPISERSRGPRFGGSVPSPPASKNPPILPITPSAAISAPRKSFPLPTIPLSTLGPSKPRQSLSGAANGVFLNAGANVTSPASGMKFSTTSNNGQRQGHAFTSTTRTANAFYQPPTKTNGVDHRFGAASHDVQPESLENAPPPPADVYMVIETDNESAKEDGHKSGGEDAAGLGYSVFGNGNGSVVGRKRPAAGNAKPASASLSASTGKRVPGAFTDDEEADDDEPEEEEEETRRPPARRVRSRQSSSNRSAATSKPSTRTRQTKRQEKRTVPGGLTDDDAEHGDREEEEEEEEEEDIAPLRAPSPRRPLRKARSSAGSDIGENEGVKTRRSSRLSHTSAPEHSPERPARPRKSTRGATKKKR</sequence>
<evidence type="ECO:0000256" key="2">
    <source>
        <dbReference type="ARBA" id="ARBA00023242"/>
    </source>
</evidence>
<dbReference type="Pfam" id="PF13934">
    <property type="entry name" value="ELYS"/>
    <property type="match status" value="1"/>
</dbReference>
<feature type="compositionally biased region" description="Acidic residues" evidence="3">
    <location>
        <begin position="680"/>
        <end position="701"/>
    </location>
</feature>
<comment type="subcellular location">
    <subcellularLocation>
        <location evidence="1">Nucleus</location>
    </subcellularLocation>
</comment>
<feature type="region of interest" description="Disordered" evidence="3">
    <location>
        <begin position="589"/>
        <end position="766"/>
    </location>
</feature>
<dbReference type="STRING" id="68775.A0A5C3LZK4"/>
<name>A0A5C3LZK4_9AGAR</name>
<evidence type="ECO:0000256" key="3">
    <source>
        <dbReference type="SAM" id="MobiDB-lite"/>
    </source>
</evidence>
<feature type="compositionally biased region" description="Acidic residues" evidence="3">
    <location>
        <begin position="619"/>
        <end position="634"/>
    </location>
</feature>
<feature type="region of interest" description="Disordered" evidence="3">
    <location>
        <begin position="352"/>
        <end position="371"/>
    </location>
</feature>
<reference evidence="5 6" key="1">
    <citation type="journal article" date="2019" name="Nat. Ecol. Evol.">
        <title>Megaphylogeny resolves global patterns of mushroom evolution.</title>
        <authorList>
            <person name="Varga T."/>
            <person name="Krizsan K."/>
            <person name="Foldi C."/>
            <person name="Dima B."/>
            <person name="Sanchez-Garcia M."/>
            <person name="Sanchez-Ramirez S."/>
            <person name="Szollosi G.J."/>
            <person name="Szarkandi J.G."/>
            <person name="Papp V."/>
            <person name="Albert L."/>
            <person name="Andreopoulos W."/>
            <person name="Angelini C."/>
            <person name="Antonin V."/>
            <person name="Barry K.W."/>
            <person name="Bougher N.L."/>
            <person name="Buchanan P."/>
            <person name="Buyck B."/>
            <person name="Bense V."/>
            <person name="Catcheside P."/>
            <person name="Chovatia M."/>
            <person name="Cooper J."/>
            <person name="Damon W."/>
            <person name="Desjardin D."/>
            <person name="Finy P."/>
            <person name="Geml J."/>
            <person name="Haridas S."/>
            <person name="Hughes K."/>
            <person name="Justo A."/>
            <person name="Karasinski D."/>
            <person name="Kautmanova I."/>
            <person name="Kiss B."/>
            <person name="Kocsube S."/>
            <person name="Kotiranta H."/>
            <person name="LaButti K.M."/>
            <person name="Lechner B.E."/>
            <person name="Liimatainen K."/>
            <person name="Lipzen A."/>
            <person name="Lukacs Z."/>
            <person name="Mihaltcheva S."/>
            <person name="Morgado L.N."/>
            <person name="Niskanen T."/>
            <person name="Noordeloos M.E."/>
            <person name="Ohm R.A."/>
            <person name="Ortiz-Santana B."/>
            <person name="Ovrebo C."/>
            <person name="Racz N."/>
            <person name="Riley R."/>
            <person name="Savchenko A."/>
            <person name="Shiryaev A."/>
            <person name="Soop K."/>
            <person name="Spirin V."/>
            <person name="Szebenyi C."/>
            <person name="Tomsovsky M."/>
            <person name="Tulloss R.E."/>
            <person name="Uehling J."/>
            <person name="Grigoriev I.V."/>
            <person name="Vagvolgyi C."/>
            <person name="Papp T."/>
            <person name="Martin F.M."/>
            <person name="Miettinen O."/>
            <person name="Hibbett D.S."/>
            <person name="Nagy L.G."/>
        </authorList>
    </citation>
    <scope>NUCLEOTIDE SEQUENCE [LARGE SCALE GENOMIC DNA]</scope>
    <source>
        <strain evidence="5 6">CBS 166.37</strain>
    </source>
</reference>
<feature type="compositionally biased region" description="Polar residues" evidence="3">
    <location>
        <begin position="384"/>
        <end position="395"/>
    </location>
</feature>
<feature type="compositionally biased region" description="Pro residues" evidence="3">
    <location>
        <begin position="421"/>
        <end position="431"/>
    </location>
</feature>
<feature type="domain" description="ELYS-like" evidence="4">
    <location>
        <begin position="59"/>
        <end position="270"/>
    </location>
</feature>
<dbReference type="Proteomes" id="UP000308652">
    <property type="component" value="Unassembled WGS sequence"/>
</dbReference>
<gene>
    <name evidence="5" type="ORF">BDQ12DRAFT_684023</name>
</gene>
<feature type="compositionally biased region" description="Basic residues" evidence="3">
    <location>
        <begin position="753"/>
        <end position="766"/>
    </location>
</feature>
<evidence type="ECO:0000259" key="4">
    <source>
        <dbReference type="Pfam" id="PF13934"/>
    </source>
</evidence>
<accession>A0A5C3LZK4</accession>
<organism evidence="5 6">
    <name type="scientific">Crucibulum laeve</name>
    <dbReference type="NCBI Taxonomy" id="68775"/>
    <lineage>
        <taxon>Eukaryota</taxon>
        <taxon>Fungi</taxon>
        <taxon>Dikarya</taxon>
        <taxon>Basidiomycota</taxon>
        <taxon>Agaricomycotina</taxon>
        <taxon>Agaricomycetes</taxon>
        <taxon>Agaricomycetidae</taxon>
        <taxon>Agaricales</taxon>
        <taxon>Agaricineae</taxon>
        <taxon>Nidulariaceae</taxon>
        <taxon>Crucibulum</taxon>
    </lineage>
</organism>
<evidence type="ECO:0000313" key="6">
    <source>
        <dbReference type="Proteomes" id="UP000308652"/>
    </source>
</evidence>